<accession>A0A0F9M063</accession>
<sequence>SILDQVVADWGFKTWYLSGEPVTQIQVRLFNGMTLMMDLEDFIEVTDNEDY</sequence>
<proteinExistence type="predicted"/>
<feature type="non-terminal residue" evidence="1">
    <location>
        <position position="1"/>
    </location>
</feature>
<comment type="caution">
    <text evidence="1">The sequence shown here is derived from an EMBL/GenBank/DDBJ whole genome shotgun (WGS) entry which is preliminary data.</text>
</comment>
<evidence type="ECO:0000313" key="1">
    <source>
        <dbReference type="EMBL" id="KKM70060.1"/>
    </source>
</evidence>
<protein>
    <submittedName>
        <fullName evidence="1">Uncharacterized protein</fullName>
    </submittedName>
</protein>
<gene>
    <name evidence="1" type="ORF">LCGC14_1444470</name>
</gene>
<dbReference type="AlphaFoldDB" id="A0A0F9M063"/>
<reference evidence="1" key="1">
    <citation type="journal article" date="2015" name="Nature">
        <title>Complex archaea that bridge the gap between prokaryotes and eukaryotes.</title>
        <authorList>
            <person name="Spang A."/>
            <person name="Saw J.H."/>
            <person name="Jorgensen S.L."/>
            <person name="Zaremba-Niedzwiedzka K."/>
            <person name="Martijn J."/>
            <person name="Lind A.E."/>
            <person name="van Eijk R."/>
            <person name="Schleper C."/>
            <person name="Guy L."/>
            <person name="Ettema T.J."/>
        </authorList>
    </citation>
    <scope>NUCLEOTIDE SEQUENCE</scope>
</reference>
<organism evidence="1">
    <name type="scientific">marine sediment metagenome</name>
    <dbReference type="NCBI Taxonomy" id="412755"/>
    <lineage>
        <taxon>unclassified sequences</taxon>
        <taxon>metagenomes</taxon>
        <taxon>ecological metagenomes</taxon>
    </lineage>
</organism>
<dbReference type="EMBL" id="LAZR01009886">
    <property type="protein sequence ID" value="KKM70060.1"/>
    <property type="molecule type" value="Genomic_DNA"/>
</dbReference>
<name>A0A0F9M063_9ZZZZ</name>